<sequence length="109" mass="12247">MSREKQRGASGKARDHGKNEQKRDQPKTTDQTVFHSSSPPSRLKLYLTVILSVLLFVIVTYSVRYGVPICIFKCAPLFAPVRNYPITRTRSEICGSPVDFNNPPPCIPI</sequence>
<proteinExistence type="predicted"/>
<accession>A0A6A5KQX9</accession>
<gene>
    <name evidence="3" type="ORF">BDW02DRAFT_565953</name>
</gene>
<protein>
    <submittedName>
        <fullName evidence="3">Uncharacterized protein</fullName>
    </submittedName>
</protein>
<keyword evidence="2" id="KW-0472">Membrane</keyword>
<feature type="transmembrane region" description="Helical" evidence="2">
    <location>
        <begin position="45"/>
        <end position="63"/>
    </location>
</feature>
<dbReference type="AlphaFoldDB" id="A0A6A5KQX9"/>
<feature type="compositionally biased region" description="Basic and acidic residues" evidence="1">
    <location>
        <begin position="1"/>
        <end position="27"/>
    </location>
</feature>
<evidence type="ECO:0000256" key="1">
    <source>
        <dbReference type="SAM" id="MobiDB-lite"/>
    </source>
</evidence>
<keyword evidence="4" id="KW-1185">Reference proteome</keyword>
<evidence type="ECO:0000256" key="2">
    <source>
        <dbReference type="SAM" id="Phobius"/>
    </source>
</evidence>
<feature type="region of interest" description="Disordered" evidence="1">
    <location>
        <begin position="1"/>
        <end position="40"/>
    </location>
</feature>
<evidence type="ECO:0000313" key="3">
    <source>
        <dbReference type="EMBL" id="KAF1837476.1"/>
    </source>
</evidence>
<feature type="compositionally biased region" description="Polar residues" evidence="1">
    <location>
        <begin position="28"/>
        <end position="40"/>
    </location>
</feature>
<reference evidence="3" key="1">
    <citation type="submission" date="2020-01" db="EMBL/GenBank/DDBJ databases">
        <authorList>
            <consortium name="DOE Joint Genome Institute"/>
            <person name="Haridas S."/>
            <person name="Albert R."/>
            <person name="Binder M."/>
            <person name="Bloem J."/>
            <person name="Labutti K."/>
            <person name="Salamov A."/>
            <person name="Andreopoulos B."/>
            <person name="Baker S.E."/>
            <person name="Barry K."/>
            <person name="Bills G."/>
            <person name="Bluhm B.H."/>
            <person name="Cannon C."/>
            <person name="Castanera R."/>
            <person name="Culley D.E."/>
            <person name="Daum C."/>
            <person name="Ezra D."/>
            <person name="Gonzalez J.B."/>
            <person name="Henrissat B."/>
            <person name="Kuo A."/>
            <person name="Liang C."/>
            <person name="Lipzen A."/>
            <person name="Lutzoni F."/>
            <person name="Magnuson J."/>
            <person name="Mondo S."/>
            <person name="Nolan M."/>
            <person name="Ohm R."/>
            <person name="Pangilinan J."/>
            <person name="Park H.-J."/>
            <person name="Ramirez L."/>
            <person name="Alfaro M."/>
            <person name="Sun H."/>
            <person name="Tritt A."/>
            <person name="Yoshinaga Y."/>
            <person name="Zwiers L.-H."/>
            <person name="Turgeon B.G."/>
            <person name="Goodwin S.B."/>
            <person name="Spatafora J.W."/>
            <person name="Crous P.W."/>
            <person name="Grigoriev I.V."/>
        </authorList>
    </citation>
    <scope>NUCLEOTIDE SEQUENCE</scope>
    <source>
        <strain evidence="3">P77</strain>
    </source>
</reference>
<dbReference type="Proteomes" id="UP000800040">
    <property type="component" value="Unassembled WGS sequence"/>
</dbReference>
<keyword evidence="2" id="KW-1133">Transmembrane helix</keyword>
<organism evidence="3 4">
    <name type="scientific">Decorospora gaudefroyi</name>
    <dbReference type="NCBI Taxonomy" id="184978"/>
    <lineage>
        <taxon>Eukaryota</taxon>
        <taxon>Fungi</taxon>
        <taxon>Dikarya</taxon>
        <taxon>Ascomycota</taxon>
        <taxon>Pezizomycotina</taxon>
        <taxon>Dothideomycetes</taxon>
        <taxon>Pleosporomycetidae</taxon>
        <taxon>Pleosporales</taxon>
        <taxon>Pleosporineae</taxon>
        <taxon>Pleosporaceae</taxon>
        <taxon>Decorospora</taxon>
    </lineage>
</organism>
<name>A0A6A5KQX9_9PLEO</name>
<keyword evidence="2" id="KW-0812">Transmembrane</keyword>
<evidence type="ECO:0000313" key="4">
    <source>
        <dbReference type="Proteomes" id="UP000800040"/>
    </source>
</evidence>
<dbReference type="EMBL" id="ML975261">
    <property type="protein sequence ID" value="KAF1837476.1"/>
    <property type="molecule type" value="Genomic_DNA"/>
</dbReference>